<evidence type="ECO:0000256" key="1">
    <source>
        <dbReference type="SAM" id="MobiDB-lite"/>
    </source>
</evidence>
<organism evidence="3">
    <name type="scientific">Craspedostauros australis</name>
    <dbReference type="NCBI Taxonomy" id="1486917"/>
    <lineage>
        <taxon>Eukaryota</taxon>
        <taxon>Sar</taxon>
        <taxon>Stramenopiles</taxon>
        <taxon>Ochrophyta</taxon>
        <taxon>Bacillariophyta</taxon>
        <taxon>Bacillariophyceae</taxon>
        <taxon>Bacillariophycidae</taxon>
        <taxon>Naviculales</taxon>
        <taxon>Naviculaceae</taxon>
        <taxon>Craspedostauros</taxon>
    </lineage>
</organism>
<gene>
    <name evidence="3" type="ORF">CAUS1442_LOCUS14673</name>
</gene>
<proteinExistence type="predicted"/>
<protein>
    <submittedName>
        <fullName evidence="3">Uncharacterized protein</fullName>
    </submittedName>
</protein>
<feature type="chain" id="PRO_5031320583" evidence="2">
    <location>
        <begin position="25"/>
        <end position="284"/>
    </location>
</feature>
<reference evidence="3" key="1">
    <citation type="submission" date="2021-01" db="EMBL/GenBank/DDBJ databases">
        <authorList>
            <person name="Corre E."/>
            <person name="Pelletier E."/>
            <person name="Niang G."/>
            <person name="Scheremetjew M."/>
            <person name="Finn R."/>
            <person name="Kale V."/>
            <person name="Holt S."/>
            <person name="Cochrane G."/>
            <person name="Meng A."/>
            <person name="Brown T."/>
            <person name="Cohen L."/>
        </authorList>
    </citation>
    <scope>NUCLEOTIDE SEQUENCE</scope>
    <source>
        <strain evidence="3">CCMP3328</strain>
    </source>
</reference>
<accession>A0A7R9ZSP6</accession>
<keyword evidence="2" id="KW-0732">Signal</keyword>
<feature type="region of interest" description="Disordered" evidence="1">
    <location>
        <begin position="48"/>
        <end position="70"/>
    </location>
</feature>
<sequence length="284" mass="31372">MKISFTAVALLACLSTSSQMAADAFTVMPCTSVRSSTVVAAPFRLAAAQPDSPDPAAESGEPSKEEKDEAVGNLLANDEWDGLGMELSEIVKVAVVEDLKKNARDFLGKDEYKVGDICKEVDTRVKGEVAKMRGKDEYELGDFVLAMDDMSKSVTEDLTGKPYEAGDLSREIDSRVKDKVSDFTGKPYEAGDLSKEIDRRVKNRVNEFTGKDEYEFGDIAKEVEERRKVWVKDFLGEEAAANYQFGDVTKEAISRFTGKDKYEFGDVTKKIMGNLFGTKKKDGK</sequence>
<evidence type="ECO:0000256" key="2">
    <source>
        <dbReference type="SAM" id="SignalP"/>
    </source>
</evidence>
<feature type="compositionally biased region" description="Low complexity" evidence="1">
    <location>
        <begin position="48"/>
        <end position="57"/>
    </location>
</feature>
<dbReference type="AlphaFoldDB" id="A0A7R9ZSP6"/>
<evidence type="ECO:0000313" key="3">
    <source>
        <dbReference type="EMBL" id="CAD8342538.1"/>
    </source>
</evidence>
<name>A0A7R9ZSP6_9STRA</name>
<feature type="compositionally biased region" description="Basic and acidic residues" evidence="1">
    <location>
        <begin position="61"/>
        <end position="70"/>
    </location>
</feature>
<feature type="signal peptide" evidence="2">
    <location>
        <begin position="1"/>
        <end position="24"/>
    </location>
</feature>
<dbReference type="EMBL" id="HBEF01023734">
    <property type="protein sequence ID" value="CAD8342538.1"/>
    <property type="molecule type" value="Transcribed_RNA"/>
</dbReference>